<keyword evidence="2" id="KW-1185">Reference proteome</keyword>
<dbReference type="Pfam" id="PF13279">
    <property type="entry name" value="4HBT_2"/>
    <property type="match status" value="1"/>
</dbReference>
<proteinExistence type="predicted"/>
<organism evidence="1 2">
    <name type="scientific">Gloeobacter kilaueensis (strain ATCC BAA-2537 / CCAP 1431/1 / ULC 316 / JS1)</name>
    <dbReference type="NCBI Taxonomy" id="1183438"/>
    <lineage>
        <taxon>Bacteria</taxon>
        <taxon>Bacillati</taxon>
        <taxon>Cyanobacteriota</taxon>
        <taxon>Cyanophyceae</taxon>
        <taxon>Gloeobacterales</taxon>
        <taxon>Gloeobacteraceae</taxon>
        <taxon>Gloeobacter</taxon>
    </lineage>
</organism>
<dbReference type="eggNOG" id="COG0824">
    <property type="taxonomic scope" value="Bacteria"/>
</dbReference>
<reference evidence="1 2" key="1">
    <citation type="journal article" date="2013" name="PLoS ONE">
        <title>Cultivation and Complete Genome Sequencing of Gloeobacter kilaueensis sp. nov., from a Lava Cave in Kilauea Caldera, Hawai'i.</title>
        <authorList>
            <person name="Saw J.H."/>
            <person name="Schatz M."/>
            <person name="Brown M.V."/>
            <person name="Kunkel D.D."/>
            <person name="Foster J.S."/>
            <person name="Shick H."/>
            <person name="Christensen S."/>
            <person name="Hou S."/>
            <person name="Wan X."/>
            <person name="Donachie S.P."/>
        </authorList>
    </citation>
    <scope>NUCLEOTIDE SEQUENCE [LARGE SCALE GENOMIC DNA]</scope>
    <source>
        <strain evidence="2">JS</strain>
    </source>
</reference>
<dbReference type="RefSeq" id="WP_023174984.1">
    <property type="nucleotide sequence ID" value="NC_022600.1"/>
</dbReference>
<name>U5QL74_GLOK1</name>
<accession>U5QL74</accession>
<dbReference type="CDD" id="cd00586">
    <property type="entry name" value="4HBT"/>
    <property type="match status" value="1"/>
</dbReference>
<dbReference type="EMBL" id="CP003587">
    <property type="protein sequence ID" value="AGY59686.1"/>
    <property type="molecule type" value="Genomic_DNA"/>
</dbReference>
<dbReference type="SUPFAM" id="SSF54637">
    <property type="entry name" value="Thioesterase/thiol ester dehydrase-isomerase"/>
    <property type="match status" value="1"/>
</dbReference>
<dbReference type="STRING" id="1183438.GKIL_3440"/>
<dbReference type="Gene3D" id="3.10.129.10">
    <property type="entry name" value="Hotdog Thioesterase"/>
    <property type="match status" value="1"/>
</dbReference>
<evidence type="ECO:0000313" key="2">
    <source>
        <dbReference type="Proteomes" id="UP000017396"/>
    </source>
</evidence>
<gene>
    <name evidence="1" type="ORF">GKIL_3440</name>
</gene>
<dbReference type="HOGENOM" id="CLU_101141_4_2_3"/>
<protein>
    <submittedName>
        <fullName evidence="1">Thioesterase superfamily protein</fullName>
    </submittedName>
</protein>
<dbReference type="KEGG" id="glj:GKIL_3440"/>
<evidence type="ECO:0000313" key="1">
    <source>
        <dbReference type="EMBL" id="AGY59686.1"/>
    </source>
</evidence>
<sequence>MLSRRIEGLNERCAVAYEDISITLPVRPNDLDSFGHVNYAAFLEYMEAGRWAWLSHHFRRQNPGKILPVVARLEINYLREARLEPLQVLTQLEAAAESPYHVYFRQLVIVERDGRALSATEARVKMAFMHSLTRSLSTVQAFIEENQD</sequence>
<dbReference type="InterPro" id="IPR029069">
    <property type="entry name" value="HotDog_dom_sf"/>
</dbReference>
<dbReference type="Proteomes" id="UP000017396">
    <property type="component" value="Chromosome"/>
</dbReference>
<dbReference type="AlphaFoldDB" id="U5QL74"/>